<dbReference type="Proteomes" id="UP000887578">
    <property type="component" value="Unplaced"/>
</dbReference>
<evidence type="ECO:0000256" key="1">
    <source>
        <dbReference type="SAM" id="Phobius"/>
    </source>
</evidence>
<keyword evidence="2" id="KW-1185">Reference proteome</keyword>
<reference evidence="3" key="1">
    <citation type="submission" date="2022-11" db="UniProtKB">
        <authorList>
            <consortium name="WormBaseParasite"/>
        </authorList>
    </citation>
    <scope>IDENTIFICATION</scope>
</reference>
<evidence type="ECO:0000313" key="2">
    <source>
        <dbReference type="Proteomes" id="UP000887578"/>
    </source>
</evidence>
<keyword evidence="1" id="KW-0472">Membrane</keyword>
<feature type="transmembrane region" description="Helical" evidence="1">
    <location>
        <begin position="180"/>
        <end position="204"/>
    </location>
</feature>
<organism evidence="2 3">
    <name type="scientific">Panagrolaimus davidi</name>
    <dbReference type="NCBI Taxonomy" id="227884"/>
    <lineage>
        <taxon>Eukaryota</taxon>
        <taxon>Metazoa</taxon>
        <taxon>Ecdysozoa</taxon>
        <taxon>Nematoda</taxon>
        <taxon>Chromadorea</taxon>
        <taxon>Rhabditida</taxon>
        <taxon>Tylenchina</taxon>
        <taxon>Panagrolaimomorpha</taxon>
        <taxon>Panagrolaimoidea</taxon>
        <taxon>Panagrolaimidae</taxon>
        <taxon>Panagrolaimus</taxon>
    </lineage>
</organism>
<feature type="transmembrane region" description="Helical" evidence="1">
    <location>
        <begin position="111"/>
        <end position="133"/>
    </location>
</feature>
<feature type="transmembrane region" description="Helical" evidence="1">
    <location>
        <begin position="257"/>
        <end position="281"/>
    </location>
</feature>
<feature type="transmembrane region" description="Helical" evidence="1">
    <location>
        <begin position="145"/>
        <end position="165"/>
    </location>
</feature>
<sequence length="306" mass="33932">MILALGARGPVLSITKNETCTCDLTTAITNGEDCLVQIVNDYPIKISGCNCLNSAYYAISEVDGSGVYTIVCYATTTTSTTTTTTLPPTTTEPPFIGACGVVKLSGNKNKYFKACFWFGGIWVVLWTFITIITNIACKSWGQHRFLYILQEFAVIFCFILLGYFTTDSFDSEIVCKGTTIALHFCIVFILGLCVMEAIFAKSIICGTSAKNGSCNIFISFLLPLIFACITAAATYYFLKKYYALGLHCFITITSDLFWPFVFPTWALLILSIFIGQLGFLACKKAAKDVEKGQLFWALYVFKWRLQ</sequence>
<accession>A0A914PB46</accession>
<proteinExistence type="predicted"/>
<keyword evidence="1" id="KW-1133">Transmembrane helix</keyword>
<keyword evidence="1" id="KW-0812">Transmembrane</keyword>
<name>A0A914PB46_9BILA</name>
<feature type="transmembrane region" description="Helical" evidence="1">
    <location>
        <begin position="216"/>
        <end position="237"/>
    </location>
</feature>
<evidence type="ECO:0000313" key="3">
    <source>
        <dbReference type="WBParaSite" id="PDA_v2.g14794.t1"/>
    </source>
</evidence>
<dbReference type="WBParaSite" id="PDA_v2.g14794.t1">
    <property type="protein sequence ID" value="PDA_v2.g14794.t1"/>
    <property type="gene ID" value="PDA_v2.g14794"/>
</dbReference>
<dbReference type="AlphaFoldDB" id="A0A914PB46"/>
<protein>
    <submittedName>
        <fullName evidence="3">Uncharacterized protein</fullName>
    </submittedName>
</protein>